<protein>
    <recommendedName>
        <fullName evidence="4">AA1-like domain-containing protein</fullName>
    </recommendedName>
</protein>
<name>A0A559M7J3_9HELO</name>
<sequence length="138" mass="15307">MKLTTAILALPALASATAIATPRTTPRSIPRSITVKNFTRTFPDDHTGVYKFVIDYQFGLQACTVTDVAVGAASHSWYGVFCEENHTWEVSWGWDYQGDFTVMTIVDEPNQYEAFFGYKSPNGATGYKDQGPNTVQHT</sequence>
<comment type="caution">
    <text evidence="2">The sequence shown here is derived from an EMBL/GenBank/DDBJ whole genome shotgun (WGS) entry which is preliminary data.</text>
</comment>
<gene>
    <name evidence="2" type="ORF">LAWI1_G007260</name>
</gene>
<dbReference type="AlphaFoldDB" id="A0A559M7J3"/>
<evidence type="ECO:0008006" key="4">
    <source>
        <dbReference type="Google" id="ProtNLM"/>
    </source>
</evidence>
<proteinExistence type="predicted"/>
<accession>A0A559M7J3</accession>
<organism evidence="2 3">
    <name type="scientific">Lachnellula willkommii</name>
    <dbReference type="NCBI Taxonomy" id="215461"/>
    <lineage>
        <taxon>Eukaryota</taxon>
        <taxon>Fungi</taxon>
        <taxon>Dikarya</taxon>
        <taxon>Ascomycota</taxon>
        <taxon>Pezizomycotina</taxon>
        <taxon>Leotiomycetes</taxon>
        <taxon>Helotiales</taxon>
        <taxon>Lachnaceae</taxon>
        <taxon>Lachnellula</taxon>
    </lineage>
</organism>
<evidence type="ECO:0000313" key="2">
    <source>
        <dbReference type="EMBL" id="TVY88949.1"/>
    </source>
</evidence>
<dbReference type="EMBL" id="QGML01001480">
    <property type="protein sequence ID" value="TVY88949.1"/>
    <property type="molecule type" value="Genomic_DNA"/>
</dbReference>
<reference evidence="2 3" key="1">
    <citation type="submission" date="2018-05" db="EMBL/GenBank/DDBJ databases">
        <title>Genome sequencing and assembly of the regulated plant pathogen Lachnellula willkommii and related sister species for the development of diagnostic species identification markers.</title>
        <authorList>
            <person name="Giroux E."/>
            <person name="Bilodeau G."/>
        </authorList>
    </citation>
    <scope>NUCLEOTIDE SEQUENCE [LARGE SCALE GENOMIC DNA]</scope>
    <source>
        <strain evidence="2 3">CBS 172.35</strain>
    </source>
</reference>
<keyword evidence="3" id="KW-1185">Reference proteome</keyword>
<keyword evidence="1" id="KW-0732">Signal</keyword>
<feature type="signal peptide" evidence="1">
    <location>
        <begin position="1"/>
        <end position="16"/>
    </location>
</feature>
<evidence type="ECO:0000313" key="3">
    <source>
        <dbReference type="Proteomes" id="UP000315522"/>
    </source>
</evidence>
<evidence type="ECO:0000256" key="1">
    <source>
        <dbReference type="SAM" id="SignalP"/>
    </source>
</evidence>
<dbReference type="Proteomes" id="UP000315522">
    <property type="component" value="Unassembled WGS sequence"/>
</dbReference>
<feature type="chain" id="PRO_5021746212" description="AA1-like domain-containing protein" evidence="1">
    <location>
        <begin position="17"/>
        <end position="138"/>
    </location>
</feature>